<evidence type="ECO:0000313" key="3">
    <source>
        <dbReference type="EMBL" id="GAA2026165.1"/>
    </source>
</evidence>
<feature type="region of interest" description="Disordered" evidence="1">
    <location>
        <begin position="288"/>
        <end position="309"/>
    </location>
</feature>
<evidence type="ECO:0000256" key="1">
    <source>
        <dbReference type="SAM" id="MobiDB-lite"/>
    </source>
</evidence>
<organism evidence="3 4">
    <name type="scientific">Catenulispora yoronensis</name>
    <dbReference type="NCBI Taxonomy" id="450799"/>
    <lineage>
        <taxon>Bacteria</taxon>
        <taxon>Bacillati</taxon>
        <taxon>Actinomycetota</taxon>
        <taxon>Actinomycetes</taxon>
        <taxon>Catenulisporales</taxon>
        <taxon>Catenulisporaceae</taxon>
        <taxon>Catenulispora</taxon>
    </lineage>
</organism>
<dbReference type="Proteomes" id="UP001500751">
    <property type="component" value="Unassembled WGS sequence"/>
</dbReference>
<reference evidence="4" key="1">
    <citation type="journal article" date="2019" name="Int. J. Syst. Evol. Microbiol.">
        <title>The Global Catalogue of Microorganisms (GCM) 10K type strain sequencing project: providing services to taxonomists for standard genome sequencing and annotation.</title>
        <authorList>
            <consortium name="The Broad Institute Genomics Platform"/>
            <consortium name="The Broad Institute Genome Sequencing Center for Infectious Disease"/>
            <person name="Wu L."/>
            <person name="Ma J."/>
        </authorList>
    </citation>
    <scope>NUCLEOTIDE SEQUENCE [LARGE SCALE GENOMIC DNA]</scope>
    <source>
        <strain evidence="4">JCM 16014</strain>
    </source>
</reference>
<dbReference type="InterPro" id="IPR013783">
    <property type="entry name" value="Ig-like_fold"/>
</dbReference>
<comment type="caution">
    <text evidence="3">The sequence shown here is derived from an EMBL/GenBank/DDBJ whole genome shotgun (WGS) entry which is preliminary data.</text>
</comment>
<dbReference type="EMBL" id="BAAAQN010000012">
    <property type="protein sequence ID" value="GAA2026165.1"/>
    <property type="molecule type" value="Genomic_DNA"/>
</dbReference>
<feature type="compositionally biased region" description="Low complexity" evidence="1">
    <location>
        <begin position="139"/>
        <end position="148"/>
    </location>
</feature>
<accession>A0ABN2TZP2</accession>
<evidence type="ECO:0000259" key="2">
    <source>
        <dbReference type="Pfam" id="PF16640"/>
    </source>
</evidence>
<feature type="compositionally biased region" description="Gly residues" evidence="1">
    <location>
        <begin position="90"/>
        <end position="115"/>
    </location>
</feature>
<name>A0ABN2TZP2_9ACTN</name>
<dbReference type="InterPro" id="IPR032109">
    <property type="entry name" value="Big_3_5"/>
</dbReference>
<protein>
    <recommendedName>
        <fullName evidence="2">Bacterial Ig-like domain-containing protein</fullName>
    </recommendedName>
</protein>
<dbReference type="Gene3D" id="2.60.40.10">
    <property type="entry name" value="Immunoglobulins"/>
    <property type="match status" value="1"/>
</dbReference>
<gene>
    <name evidence="3" type="ORF">GCM10009839_25660</name>
</gene>
<feature type="compositionally biased region" description="Basic residues" evidence="1">
    <location>
        <begin position="116"/>
        <end position="138"/>
    </location>
</feature>
<evidence type="ECO:0000313" key="4">
    <source>
        <dbReference type="Proteomes" id="UP001500751"/>
    </source>
</evidence>
<feature type="region of interest" description="Disordered" evidence="1">
    <location>
        <begin position="76"/>
        <end position="213"/>
    </location>
</feature>
<dbReference type="Pfam" id="PF16640">
    <property type="entry name" value="Big_3_5"/>
    <property type="match status" value="1"/>
</dbReference>
<keyword evidence="4" id="KW-1185">Reference proteome</keyword>
<sequence length="309" mass="30812">MMGDVRFGAIRESCAYRRDRSDSQSPARTVKHHWRTATMNVRSILMTPPARRCSAAAVATTTAALLLTPATAFASGHPAGPGRPASTGHVGTGHAGTGHAGTGHVGTGHGTGSHGGGHKHDKKTGKSTGHNGHKKGHATGHTTGHPTGSNSAAGSHRTPGGVHHAAADPGSMSGSASTSASSADGGAKSPKSGSSTTSTAPKSGSKKAPESGPMATVIKLSLSKKLLSTRPLTMSARVSLAHRTVGAPRETGTVVFSVDGSSSGPVAVTNNRASAKVKLSPGRHTAVAKYSGDSAHSPSDSGPMSFTVD</sequence>
<feature type="domain" description="Bacterial Ig-like" evidence="2">
    <location>
        <begin position="229"/>
        <end position="308"/>
    </location>
</feature>
<feature type="compositionally biased region" description="Polar residues" evidence="1">
    <location>
        <begin position="294"/>
        <end position="309"/>
    </location>
</feature>
<proteinExistence type="predicted"/>
<feature type="compositionally biased region" description="Low complexity" evidence="1">
    <location>
        <begin position="169"/>
        <end position="203"/>
    </location>
</feature>